<organism evidence="1 2">
    <name type="scientific">Cichorium intybus</name>
    <name type="common">Chicory</name>
    <dbReference type="NCBI Taxonomy" id="13427"/>
    <lineage>
        <taxon>Eukaryota</taxon>
        <taxon>Viridiplantae</taxon>
        <taxon>Streptophyta</taxon>
        <taxon>Embryophyta</taxon>
        <taxon>Tracheophyta</taxon>
        <taxon>Spermatophyta</taxon>
        <taxon>Magnoliopsida</taxon>
        <taxon>eudicotyledons</taxon>
        <taxon>Gunneridae</taxon>
        <taxon>Pentapetalae</taxon>
        <taxon>asterids</taxon>
        <taxon>campanulids</taxon>
        <taxon>Asterales</taxon>
        <taxon>Asteraceae</taxon>
        <taxon>Cichorioideae</taxon>
        <taxon>Cichorieae</taxon>
        <taxon>Cichoriinae</taxon>
        <taxon>Cichorium</taxon>
    </lineage>
</organism>
<evidence type="ECO:0000313" key="2">
    <source>
        <dbReference type="Proteomes" id="UP001055811"/>
    </source>
</evidence>
<sequence length="121" mass="13117">MSQCLVHPYQPPSPTVVQASGEEDDDDDDLEANHGSNKGEEGALGANVEHIIPDTGDNVSVYNLPHLTRHIYFNINSSSHQSEHQAEPQSQGKISPPPPLNLWDQALAILCTLLEAELLSA</sequence>
<protein>
    <submittedName>
        <fullName evidence="1">Uncharacterized protein</fullName>
    </submittedName>
</protein>
<evidence type="ECO:0000313" key="1">
    <source>
        <dbReference type="EMBL" id="KAI3791304.1"/>
    </source>
</evidence>
<dbReference type="EMBL" id="CM042009">
    <property type="protein sequence ID" value="KAI3791304.1"/>
    <property type="molecule type" value="Genomic_DNA"/>
</dbReference>
<gene>
    <name evidence="1" type="ORF">L2E82_05039</name>
</gene>
<comment type="caution">
    <text evidence="1">The sequence shown here is derived from an EMBL/GenBank/DDBJ whole genome shotgun (WGS) entry which is preliminary data.</text>
</comment>
<reference evidence="2" key="1">
    <citation type="journal article" date="2022" name="Mol. Ecol. Resour.">
        <title>The genomes of chicory, endive, great burdock and yacon provide insights into Asteraceae palaeo-polyploidization history and plant inulin production.</title>
        <authorList>
            <person name="Fan W."/>
            <person name="Wang S."/>
            <person name="Wang H."/>
            <person name="Wang A."/>
            <person name="Jiang F."/>
            <person name="Liu H."/>
            <person name="Zhao H."/>
            <person name="Xu D."/>
            <person name="Zhang Y."/>
        </authorList>
    </citation>
    <scope>NUCLEOTIDE SEQUENCE [LARGE SCALE GENOMIC DNA]</scope>
    <source>
        <strain evidence="2">cv. Punajuju</strain>
    </source>
</reference>
<reference evidence="1 2" key="2">
    <citation type="journal article" date="2022" name="Mol. Ecol. Resour.">
        <title>The genomes of chicory, endive, great burdock and yacon provide insights into Asteraceae paleo-polyploidization history and plant inulin production.</title>
        <authorList>
            <person name="Fan W."/>
            <person name="Wang S."/>
            <person name="Wang H."/>
            <person name="Wang A."/>
            <person name="Jiang F."/>
            <person name="Liu H."/>
            <person name="Zhao H."/>
            <person name="Xu D."/>
            <person name="Zhang Y."/>
        </authorList>
    </citation>
    <scope>NUCLEOTIDE SEQUENCE [LARGE SCALE GENOMIC DNA]</scope>
    <source>
        <strain evidence="2">cv. Punajuju</strain>
        <tissue evidence="1">Leaves</tissue>
    </source>
</reference>
<accession>A0ACB9H612</accession>
<dbReference type="Proteomes" id="UP001055811">
    <property type="component" value="Linkage Group LG01"/>
</dbReference>
<proteinExistence type="predicted"/>
<name>A0ACB9H612_CICIN</name>
<keyword evidence="2" id="KW-1185">Reference proteome</keyword>